<dbReference type="NCBIfam" id="NF040586">
    <property type="entry name" value="FxSxx_TPR"/>
    <property type="match status" value="1"/>
</dbReference>
<dbReference type="RefSeq" id="WP_270678470.1">
    <property type="nucleotide sequence ID" value="NZ_JAQFWP010000025.1"/>
</dbReference>
<dbReference type="Gene3D" id="1.25.40.10">
    <property type="entry name" value="Tetratricopeptide repeat domain"/>
    <property type="match status" value="2"/>
</dbReference>
<dbReference type="Pfam" id="PF00931">
    <property type="entry name" value="NB-ARC"/>
    <property type="match status" value="1"/>
</dbReference>
<dbReference type="EMBL" id="JAQFWP010000025">
    <property type="protein sequence ID" value="MDA2805823.1"/>
    <property type="molecule type" value="Genomic_DNA"/>
</dbReference>
<dbReference type="InterPro" id="IPR053137">
    <property type="entry name" value="NLR-like"/>
</dbReference>
<feature type="region of interest" description="Disordered" evidence="1">
    <location>
        <begin position="27"/>
        <end position="122"/>
    </location>
</feature>
<dbReference type="SUPFAM" id="SSF48452">
    <property type="entry name" value="TPR-like"/>
    <property type="match status" value="2"/>
</dbReference>
<gene>
    <name evidence="4" type="primary">fxsT</name>
    <name evidence="4" type="ORF">O4U47_15005</name>
</gene>
<dbReference type="Pfam" id="PF13424">
    <property type="entry name" value="TPR_12"/>
    <property type="match status" value="1"/>
</dbReference>
<name>A0ABT4TMA6_9ACTN</name>
<dbReference type="Gene3D" id="3.40.50.300">
    <property type="entry name" value="P-loop containing nucleotide triphosphate hydrolases"/>
    <property type="match status" value="1"/>
</dbReference>
<organism evidence="4 5">
    <name type="scientific">Nocardiopsis suaedae</name>
    <dbReference type="NCBI Taxonomy" id="3018444"/>
    <lineage>
        <taxon>Bacteria</taxon>
        <taxon>Bacillati</taxon>
        <taxon>Actinomycetota</taxon>
        <taxon>Actinomycetes</taxon>
        <taxon>Streptosporangiales</taxon>
        <taxon>Nocardiopsidaceae</taxon>
        <taxon>Nocardiopsis</taxon>
    </lineage>
</organism>
<feature type="compositionally biased region" description="Basic and acidic residues" evidence="1">
    <location>
        <begin position="33"/>
        <end position="42"/>
    </location>
</feature>
<keyword evidence="5" id="KW-1185">Reference proteome</keyword>
<dbReference type="PANTHER" id="PTHR46082:SF6">
    <property type="entry name" value="AAA+ ATPASE DOMAIN-CONTAINING PROTEIN-RELATED"/>
    <property type="match status" value="1"/>
</dbReference>
<protein>
    <submittedName>
        <fullName evidence="4">FxSxx-COOH system tetratricopeptide repeat protein</fullName>
    </submittedName>
</protein>
<sequence length="1467" mass="160172">MSGDDAAHTNRVPTSSQWADALWLAARAAEAAEPEHRARAPDGGEGEAPLGPQSPEPPAAVAPPAAVDTPALPAPEPPPRHDPGPSVPKAPVDVSVDPLDGPASPVGPSFRLSEQSGQAAPTLVRDRLDQRLVERTLRPLDACTDSASTWALDEETTARTAAATGRWIPRTRPERVRRFRLLSVREDSLTMRFHAPVLDQFDRLLSGRGIFADVRHLRLRPRGDGPERPSAAEAAEAAEWNAADHVIAASDPGAVLLVATDGLSSEWRSGRFQRRLARWSSRHLVALLNVHPRGQWRRTWLDTRRARLSRPRGGVRGDAVPNTRLTARLTDPGERPPFVPPPHPGATPVPVLSFPDGLEDFALFASGARVPGGFHTRVLPVSPYAAGPDAGGGPAGAADFEESAEQAVGRFRAEASEAAFRLVRALAAVPLSLPVVQAVRRAVVPEADRMHVAEVMASGLLRWEERGADGRPALEIAQKAREVLLSLGRRSDTLRALRAWALAVRGELPWSVSFEAALEAPSARGSLLQSVPGSAVPAAKIVLDSLRSASGVYLRMAAHLRSALDSEVPVPMRSDSPPVRAQALLDADVVVAADEPDADAVLPDAPVELPDDSTPHNDTGVDPLAAARSVSPQAVTRHRPSDPPPVWSPEIPQKNRTFIGRAEELEQLHRRLEEGTTSLLPEAVWGMGGVGKTQLAVEYLYRHQDEYDLVWWVPASSTGEMMRSLSDLARTLELPVGASPDQAVPAVLEALRRGAPYRDWLLVYDNADSPQMVQDFLPSGGPGRVLITSRNRDWERTTRAMEVDVFEREESRELILLRRPDLSGEEADRVAEVLGHLPLAVEQAAVWLLQTGMDTDDYLEAFEAESESLLDIPGLTEYGRPVTAAWNLSLSRLEDKNPAASRLLRICSHLAPVPVPKRYFKSARGAELPPEVRSTLNSPVALNAALRDIGQLSLARLDHRDGSLQMHRLVQQSLRYRMTEEERAEARHQAHLILAAVDPEAPENPSEWPTYAEMLPHIRAAEVHDSSEPWVRNLTVNVASFLNLWGDLQGAVNVAQRALDLWGGPTTDAQVLGAADVLMEAKRRLGVFQEAQELNEDLRTRLLEERGLQNEDTLHFTGLLSYGKRIEGDFFGSYELSKEAWEGGQRLLGPDDPIALRLAHLHGVALRHLGRIDEALEMDRATYENFQEVLGLETPLTNNSGVAIGVDLFTLGRYSEGEAWLRRQVEIISRVFGPDSTLAYGPRGVYSVALYRAGRAEEAVEEARAVHLHYVTREGGHRRSVLEKSAGAYMMALRAAGRFEEALEAGKGLLETQTELFGERHPDTRALQANWAMVCRSVGRLDEARRLAEAAYQGLYEALGEEHSYVPAAAIGLANSMAAQGDLSGAVERDRSTLELARRTLGERHPVTLAAERNLLCGEAGREGADPAVRLEGLRALYAEVHGEQHPLTQGLARGEREERDIYTPAL</sequence>
<evidence type="ECO:0000256" key="1">
    <source>
        <dbReference type="SAM" id="MobiDB-lite"/>
    </source>
</evidence>
<evidence type="ECO:0000259" key="3">
    <source>
        <dbReference type="Pfam" id="PF25000"/>
    </source>
</evidence>
<feature type="domain" description="NB-ARC" evidence="2">
    <location>
        <begin position="664"/>
        <end position="815"/>
    </location>
</feature>
<dbReference type="PANTHER" id="PTHR46082">
    <property type="entry name" value="ATP/GTP-BINDING PROTEIN-RELATED"/>
    <property type="match status" value="1"/>
</dbReference>
<feature type="region of interest" description="Disordered" evidence="1">
    <location>
        <begin position="1447"/>
        <end position="1467"/>
    </location>
</feature>
<dbReference type="InterPro" id="IPR047738">
    <property type="entry name" value="SAV_2336-like_N"/>
</dbReference>
<proteinExistence type="predicted"/>
<dbReference type="InterPro" id="IPR002182">
    <property type="entry name" value="NB-ARC"/>
</dbReference>
<dbReference type="InterPro" id="IPR011990">
    <property type="entry name" value="TPR-like_helical_dom_sf"/>
</dbReference>
<dbReference type="SUPFAM" id="SSF52540">
    <property type="entry name" value="P-loop containing nucleoside triphosphate hydrolases"/>
    <property type="match status" value="1"/>
</dbReference>
<feature type="compositionally biased region" description="Basic and acidic residues" evidence="1">
    <location>
        <begin position="1454"/>
        <end position="1467"/>
    </location>
</feature>
<evidence type="ECO:0000259" key="2">
    <source>
        <dbReference type="Pfam" id="PF00931"/>
    </source>
</evidence>
<reference evidence="4" key="1">
    <citation type="submission" date="2023-01" db="EMBL/GenBank/DDBJ databases">
        <title>Draft genome sequence of Nocardiopsis sp. LSu2-4 isolated from halophytes.</title>
        <authorList>
            <person name="Duangmal K."/>
            <person name="Chantavorakit T."/>
        </authorList>
    </citation>
    <scope>NUCLEOTIDE SEQUENCE</scope>
    <source>
        <strain evidence="4">LSu2-4</strain>
    </source>
</reference>
<accession>A0ABT4TMA6</accession>
<feature type="compositionally biased region" description="Low complexity" evidence="1">
    <location>
        <begin position="62"/>
        <end position="71"/>
    </location>
</feature>
<feature type="region of interest" description="Disordered" evidence="1">
    <location>
        <begin position="629"/>
        <end position="652"/>
    </location>
</feature>
<dbReference type="NCBIfam" id="NF041121">
    <property type="entry name" value="SAV_2336_NTERM"/>
    <property type="match status" value="1"/>
</dbReference>
<evidence type="ECO:0000313" key="4">
    <source>
        <dbReference type="EMBL" id="MDA2805823.1"/>
    </source>
</evidence>
<dbReference type="Pfam" id="PF25000">
    <property type="entry name" value="DUF7779"/>
    <property type="match status" value="1"/>
</dbReference>
<dbReference type="InterPro" id="IPR027417">
    <property type="entry name" value="P-loop_NTPase"/>
</dbReference>
<comment type="caution">
    <text evidence="4">The sequence shown here is derived from an EMBL/GenBank/DDBJ whole genome shotgun (WGS) entry which is preliminary data.</text>
</comment>
<dbReference type="Proteomes" id="UP001165685">
    <property type="component" value="Unassembled WGS sequence"/>
</dbReference>
<feature type="domain" description="DUF7779" evidence="3">
    <location>
        <begin position="893"/>
        <end position="982"/>
    </location>
</feature>
<dbReference type="Pfam" id="PF13374">
    <property type="entry name" value="TPR_10"/>
    <property type="match status" value="1"/>
</dbReference>
<dbReference type="InterPro" id="IPR056681">
    <property type="entry name" value="DUF7779"/>
</dbReference>
<evidence type="ECO:0000313" key="5">
    <source>
        <dbReference type="Proteomes" id="UP001165685"/>
    </source>
</evidence>
<feature type="compositionally biased region" description="Pro residues" evidence="1">
    <location>
        <begin position="52"/>
        <end position="61"/>
    </location>
</feature>